<feature type="compositionally biased region" description="Low complexity" evidence="1">
    <location>
        <begin position="285"/>
        <end position="296"/>
    </location>
</feature>
<feature type="region of interest" description="Disordered" evidence="1">
    <location>
        <begin position="284"/>
        <end position="305"/>
    </location>
</feature>
<accession>G3AHW9</accession>
<feature type="region of interest" description="Disordered" evidence="1">
    <location>
        <begin position="46"/>
        <end position="67"/>
    </location>
</feature>
<dbReference type="Proteomes" id="UP000000709">
    <property type="component" value="Unassembled WGS sequence"/>
</dbReference>
<dbReference type="eggNOG" id="ENOG502SNVY">
    <property type="taxonomic scope" value="Eukaryota"/>
</dbReference>
<keyword evidence="3" id="KW-1185">Reference proteome</keyword>
<organism evidence="3">
    <name type="scientific">Spathaspora passalidarum (strain NRRL Y-27907 / 11-Y1)</name>
    <dbReference type="NCBI Taxonomy" id="619300"/>
    <lineage>
        <taxon>Eukaryota</taxon>
        <taxon>Fungi</taxon>
        <taxon>Dikarya</taxon>
        <taxon>Ascomycota</taxon>
        <taxon>Saccharomycotina</taxon>
        <taxon>Pichiomycetes</taxon>
        <taxon>Debaryomycetaceae</taxon>
        <taxon>Spathaspora</taxon>
    </lineage>
</organism>
<dbReference type="InParanoid" id="G3AHW9"/>
<evidence type="ECO:0000256" key="1">
    <source>
        <dbReference type="SAM" id="MobiDB-lite"/>
    </source>
</evidence>
<evidence type="ECO:0000313" key="3">
    <source>
        <dbReference type="Proteomes" id="UP000000709"/>
    </source>
</evidence>
<dbReference type="OrthoDB" id="3998161at2759"/>
<dbReference type="GeneID" id="18875326"/>
<reference evidence="2 3" key="1">
    <citation type="journal article" date="2011" name="Proc. Natl. Acad. Sci. U.S.A.">
        <title>Comparative genomics of xylose-fermenting fungi for enhanced biofuel production.</title>
        <authorList>
            <person name="Wohlbach D.J."/>
            <person name="Kuo A."/>
            <person name="Sato T.K."/>
            <person name="Potts K.M."/>
            <person name="Salamov A.A."/>
            <person name="LaButti K.M."/>
            <person name="Sun H."/>
            <person name="Clum A."/>
            <person name="Pangilinan J.L."/>
            <person name="Lindquist E.A."/>
            <person name="Lucas S."/>
            <person name="Lapidus A."/>
            <person name="Jin M."/>
            <person name="Gunawan C."/>
            <person name="Balan V."/>
            <person name="Dale B.E."/>
            <person name="Jeffries T.W."/>
            <person name="Zinkel R."/>
            <person name="Barry K.W."/>
            <person name="Grigoriev I.V."/>
            <person name="Gasch A.P."/>
        </authorList>
    </citation>
    <scope>NUCLEOTIDE SEQUENCE [LARGE SCALE GENOMIC DNA]</scope>
    <source>
        <strain evidence="3">NRRL Y-27907 / 11-Y1</strain>
    </source>
</reference>
<feature type="compositionally biased region" description="Polar residues" evidence="1">
    <location>
        <begin position="479"/>
        <end position="493"/>
    </location>
</feature>
<dbReference type="KEGG" id="spaa:SPAPADRAFT_70418"/>
<dbReference type="AlphaFoldDB" id="G3AHW9"/>
<dbReference type="RefSeq" id="XP_007373867.1">
    <property type="nucleotide sequence ID" value="XM_007373805.1"/>
</dbReference>
<dbReference type="EMBL" id="GL996500">
    <property type="protein sequence ID" value="EGW34283.1"/>
    <property type="molecule type" value="Genomic_DNA"/>
</dbReference>
<feature type="compositionally biased region" description="Pro residues" evidence="1">
    <location>
        <begin position="53"/>
        <end position="64"/>
    </location>
</feature>
<feature type="compositionally biased region" description="Low complexity" evidence="1">
    <location>
        <begin position="361"/>
        <end position="374"/>
    </location>
</feature>
<feature type="region of interest" description="Disordered" evidence="1">
    <location>
        <begin position="444"/>
        <end position="493"/>
    </location>
</feature>
<gene>
    <name evidence="2" type="ORF">SPAPADRAFT_70418</name>
</gene>
<protein>
    <submittedName>
        <fullName evidence="2">Uncharacterized protein</fullName>
    </submittedName>
</protein>
<dbReference type="HOGENOM" id="CLU_553386_0_0_1"/>
<evidence type="ECO:0000313" key="2">
    <source>
        <dbReference type="EMBL" id="EGW34283.1"/>
    </source>
</evidence>
<sequence>MFGHPPTSMSFKNDFDLPAPNPSTLTAFSENQYRQQKQPFQMQPRIGLSHQPSVPPPPVPPPYSAPHIHNSGYYQLSNGFSQPPISVPYGGIQKPLYNLEYDDPNENPLSYNTDRGLVVPIPPLHIQQQLVNSSDPIKQDINRIENLQNGSSRIITQDMDGHQILQSNCSRCKKKFEEPLIVPKTKGESGTRFLAEAKTFKLCQHCRDLQRQRSRRWQKKTKDKKGVCRRCGSEIPIEEQKFVLCPSCRHNLRARKANRAAQGRCVHCSGPLDSSILTNDDTLVSATSSKSSTSSEGSKDGERGRMGNYKVCKRCRENDKIRRTNLEKMGNCNRCAKALDPEDFGKHKVCAKCRSRKRKGSTSASSPTSSTIANSPILNNIGNTLMNSIPHTIAVAGMLPQEQSGMTILPPGTANASYPEMGGGQYGVPFQHPHYSQQQYVPVQSYGPQGQSHPFGLNQPGKPLQYMPMNQQQQQQQQSYSSDFHNYSSNNPN</sequence>
<proteinExistence type="predicted"/>
<feature type="region of interest" description="Disordered" evidence="1">
    <location>
        <begin position="355"/>
        <end position="374"/>
    </location>
</feature>
<feature type="region of interest" description="Disordered" evidence="1">
    <location>
        <begin position="1"/>
        <end position="25"/>
    </location>
</feature>
<name>G3AHW9_SPAPN</name>